<evidence type="ECO:0000313" key="2">
    <source>
        <dbReference type="Proteomes" id="UP000179059"/>
    </source>
</evidence>
<proteinExistence type="predicted"/>
<reference evidence="1 2" key="1">
    <citation type="journal article" date="2016" name="Nat. Commun.">
        <title>Thousands of microbial genomes shed light on interconnected biogeochemical processes in an aquifer system.</title>
        <authorList>
            <person name="Anantharaman K."/>
            <person name="Brown C.T."/>
            <person name="Hug L.A."/>
            <person name="Sharon I."/>
            <person name="Castelle C.J."/>
            <person name="Probst A.J."/>
            <person name="Thomas B.C."/>
            <person name="Singh A."/>
            <person name="Wilkins M.J."/>
            <person name="Karaoz U."/>
            <person name="Brodie E.L."/>
            <person name="Williams K.H."/>
            <person name="Hubbard S.S."/>
            <person name="Banfield J.F."/>
        </authorList>
    </citation>
    <scope>NUCLEOTIDE SEQUENCE [LARGE SCALE GENOMIC DNA]</scope>
</reference>
<gene>
    <name evidence="1" type="ORF">A2855_00940</name>
</gene>
<organism evidence="1 2">
    <name type="scientific">Candidatus Liptonbacteria bacterium RIFCSPHIGHO2_01_FULL_57_28</name>
    <dbReference type="NCBI Taxonomy" id="1798647"/>
    <lineage>
        <taxon>Bacteria</taxon>
        <taxon>Candidatus Liptoniibacteriota</taxon>
    </lineage>
</organism>
<sequence length="141" mass="14662">MLVYMALLGLLMGGAILAAYQLLEDATATRIRVNTDEEANFMLRKVDWALSGATSISSPSAGSSGDTLTVAKPGIGSITIALDGTDMEITRGGDTLPLNSANVTVDSLIFTQIAAVPPVPAAVQVSTTINGRSYGLTKYLR</sequence>
<accession>A0A1G2C9L7</accession>
<dbReference type="AlphaFoldDB" id="A0A1G2C9L7"/>
<name>A0A1G2C9L7_9BACT</name>
<comment type="caution">
    <text evidence="1">The sequence shown here is derived from an EMBL/GenBank/DDBJ whole genome shotgun (WGS) entry which is preliminary data.</text>
</comment>
<dbReference type="STRING" id="1798647.A2855_00940"/>
<protein>
    <recommendedName>
        <fullName evidence="3">General secretion pathway GspH domain-containing protein</fullName>
    </recommendedName>
</protein>
<evidence type="ECO:0000313" key="1">
    <source>
        <dbReference type="EMBL" id="OGY98055.1"/>
    </source>
</evidence>
<evidence type="ECO:0008006" key="3">
    <source>
        <dbReference type="Google" id="ProtNLM"/>
    </source>
</evidence>
<dbReference type="EMBL" id="MHKX01000017">
    <property type="protein sequence ID" value="OGY98055.1"/>
    <property type="molecule type" value="Genomic_DNA"/>
</dbReference>
<dbReference type="Proteomes" id="UP000179059">
    <property type="component" value="Unassembled WGS sequence"/>
</dbReference>